<dbReference type="EMBL" id="LOHF01000004">
    <property type="protein sequence ID" value="OUM74467.1"/>
    <property type="molecule type" value="Genomic_DNA"/>
</dbReference>
<dbReference type="Proteomes" id="UP000195440">
    <property type="component" value="Unassembled WGS sequence"/>
</dbReference>
<accession>A0A1Y3P3R8</accession>
<name>A0A1Y3P3R8_9PSED</name>
<evidence type="ECO:0000313" key="1">
    <source>
        <dbReference type="EMBL" id="OUM74467.1"/>
    </source>
</evidence>
<dbReference type="AlphaFoldDB" id="A0A1Y3P3R8"/>
<organism evidence="1 2">
    <name type="scientific">Pseudomonas caspiana</name>
    <dbReference type="NCBI Taxonomy" id="1451454"/>
    <lineage>
        <taxon>Bacteria</taxon>
        <taxon>Pseudomonadati</taxon>
        <taxon>Pseudomonadota</taxon>
        <taxon>Gammaproteobacteria</taxon>
        <taxon>Pseudomonadales</taxon>
        <taxon>Pseudomonadaceae</taxon>
        <taxon>Pseudomonas</taxon>
    </lineage>
</organism>
<keyword evidence="2" id="KW-1185">Reference proteome</keyword>
<comment type="caution">
    <text evidence="1">The sequence shown here is derived from an EMBL/GenBank/DDBJ whole genome shotgun (WGS) entry which is preliminary data.</text>
</comment>
<dbReference type="OrthoDB" id="9893945at2"/>
<sequence>MNKVSIERLFGLMVMAGWSKSQIFKVIDELYRLHPDELKMMVNGAADIVSELQYVMERKISSNRMGRSKTNYYRENTEPAMESYEPYASEGYMDSPIILDVYEKIHEYLVVELGLSSHEVVDVIAAEIYRVNKGEVPPLSKKSLKNWVARLMGYYSPGEILHVVANIRSKYLKSQAIGWSLRND</sequence>
<dbReference type="RefSeq" id="WP_087265352.1">
    <property type="nucleotide sequence ID" value="NZ_JBJGBV010000017.1"/>
</dbReference>
<protein>
    <submittedName>
        <fullName evidence="1">Uncharacterized protein</fullName>
    </submittedName>
</protein>
<evidence type="ECO:0000313" key="2">
    <source>
        <dbReference type="Proteomes" id="UP000195440"/>
    </source>
</evidence>
<reference evidence="1 2" key="1">
    <citation type="journal article" date="2017" name="Syst. Appl. Microbiol.">
        <title>Pseudomonas caspiana sp. nov., a citrus pathogen in the Pseudomonas syringae phylogenetic group.</title>
        <authorList>
            <person name="Busquets A."/>
            <person name="Gomila M."/>
            <person name="Beiki F."/>
            <person name="Mulet M."/>
            <person name="Rahimian H."/>
            <person name="Garcia-Valdes E."/>
            <person name="Lalucat J."/>
        </authorList>
    </citation>
    <scope>NUCLEOTIDE SEQUENCE [LARGE SCALE GENOMIC DNA]</scope>
    <source>
        <strain evidence="1 2">FBF102</strain>
    </source>
</reference>
<proteinExistence type="predicted"/>
<gene>
    <name evidence="1" type="ORF">AUC60_06875</name>
</gene>